<dbReference type="PROSITE" id="PS50922">
    <property type="entry name" value="TLC"/>
    <property type="match status" value="1"/>
</dbReference>
<protein>
    <recommendedName>
        <fullName evidence="7">TLC domain-containing protein</fullName>
    </recommendedName>
</protein>
<proteinExistence type="predicted"/>
<dbReference type="OrthoDB" id="10266980at2759"/>
<dbReference type="GO" id="GO:0055088">
    <property type="term" value="P:lipid homeostasis"/>
    <property type="evidence" value="ECO:0007669"/>
    <property type="project" value="TreeGrafter"/>
</dbReference>
<evidence type="ECO:0000256" key="2">
    <source>
        <dbReference type="ARBA" id="ARBA00022692"/>
    </source>
</evidence>
<dbReference type="Proteomes" id="UP000184188">
    <property type="component" value="Unassembled WGS sequence"/>
</dbReference>
<keyword evidence="9" id="KW-1185">Reference proteome</keyword>
<feature type="transmembrane region" description="Helical" evidence="6">
    <location>
        <begin position="199"/>
        <end position="219"/>
    </location>
</feature>
<feature type="transmembrane region" description="Helical" evidence="6">
    <location>
        <begin position="136"/>
        <end position="160"/>
    </location>
</feature>
<feature type="transmembrane region" description="Helical" evidence="6">
    <location>
        <begin position="75"/>
        <end position="95"/>
    </location>
</feature>
<sequence>MLDPLGPPPLWLQEAVKPWAEWLDLPSMPAHVHEIILAFVFYQVVHSVLSPWLSPILCPKSYPKLNPRTRLNWDIHVVSLVQSVLINVLALWVMFTDEERKSMNVGERVYGYTGACGLIQALAAGYFIYDLIVSTLYIKMFGVGMLFHAISALWVFSLGFRPFLNFYASNFILYELSSPFLNIHWFFDKVNMTGSKAQWYNGMLLLFTFFSCRLVWGTWQSACVYYDMWVALQQKWTASASSLLDPVDITASVFKLENGSLCLDETCARANAEISKYAKFTAGGVPTWLVVTYVSSNIVLNSLNYYWFSKMIETVMKRFRAPPAPEEKKKKVQDVQKFTEEVVLEAAAKLEQEEGTLFLGDEADEKIASAVGAAVADKLRRRNVEQRS</sequence>
<evidence type="ECO:0000256" key="4">
    <source>
        <dbReference type="ARBA" id="ARBA00023136"/>
    </source>
</evidence>
<name>A0A1L9SKF4_9EURO</name>
<feature type="transmembrane region" description="Helical" evidence="6">
    <location>
        <begin position="166"/>
        <end position="187"/>
    </location>
</feature>
<comment type="subcellular location">
    <subcellularLocation>
        <location evidence="1">Membrane</location>
        <topology evidence="1">Multi-pass membrane protein</topology>
    </subcellularLocation>
</comment>
<evidence type="ECO:0000313" key="9">
    <source>
        <dbReference type="Proteomes" id="UP000184188"/>
    </source>
</evidence>
<evidence type="ECO:0000259" key="7">
    <source>
        <dbReference type="PROSITE" id="PS50922"/>
    </source>
</evidence>
<dbReference type="VEuPathDB" id="FungiDB:ASPZODRAFT_63333"/>
<feature type="transmembrane region" description="Helical" evidence="6">
    <location>
        <begin position="288"/>
        <end position="308"/>
    </location>
</feature>
<reference evidence="9" key="1">
    <citation type="journal article" date="2017" name="Genome Biol.">
        <title>Comparative genomics reveals high biological diversity and specific adaptations in the industrially and medically important fungal genus Aspergillus.</title>
        <authorList>
            <person name="de Vries R.P."/>
            <person name="Riley R."/>
            <person name="Wiebenga A."/>
            <person name="Aguilar-Osorio G."/>
            <person name="Amillis S."/>
            <person name="Uchima C.A."/>
            <person name="Anderluh G."/>
            <person name="Asadollahi M."/>
            <person name="Askin M."/>
            <person name="Barry K."/>
            <person name="Battaglia E."/>
            <person name="Bayram O."/>
            <person name="Benocci T."/>
            <person name="Braus-Stromeyer S.A."/>
            <person name="Caldana C."/>
            <person name="Canovas D."/>
            <person name="Cerqueira G.C."/>
            <person name="Chen F."/>
            <person name="Chen W."/>
            <person name="Choi C."/>
            <person name="Clum A."/>
            <person name="Dos Santos R.A."/>
            <person name="Damasio A.R."/>
            <person name="Diallinas G."/>
            <person name="Emri T."/>
            <person name="Fekete E."/>
            <person name="Flipphi M."/>
            <person name="Freyberg S."/>
            <person name="Gallo A."/>
            <person name="Gournas C."/>
            <person name="Habgood R."/>
            <person name="Hainaut M."/>
            <person name="Harispe M.L."/>
            <person name="Henrissat B."/>
            <person name="Hilden K.S."/>
            <person name="Hope R."/>
            <person name="Hossain A."/>
            <person name="Karabika E."/>
            <person name="Karaffa L."/>
            <person name="Karanyi Z."/>
            <person name="Krasevec N."/>
            <person name="Kuo A."/>
            <person name="Kusch H."/>
            <person name="LaButti K."/>
            <person name="Lagendijk E.L."/>
            <person name="Lapidus A."/>
            <person name="Levasseur A."/>
            <person name="Lindquist E."/>
            <person name="Lipzen A."/>
            <person name="Logrieco A.F."/>
            <person name="MacCabe A."/>
            <person name="Maekelae M.R."/>
            <person name="Malavazi I."/>
            <person name="Melin P."/>
            <person name="Meyer V."/>
            <person name="Mielnichuk N."/>
            <person name="Miskei M."/>
            <person name="Molnar A.P."/>
            <person name="Mule G."/>
            <person name="Ngan C.Y."/>
            <person name="Orejas M."/>
            <person name="Orosz E."/>
            <person name="Ouedraogo J.P."/>
            <person name="Overkamp K.M."/>
            <person name="Park H.-S."/>
            <person name="Perrone G."/>
            <person name="Piumi F."/>
            <person name="Punt P.J."/>
            <person name="Ram A.F."/>
            <person name="Ramon A."/>
            <person name="Rauscher S."/>
            <person name="Record E."/>
            <person name="Riano-Pachon D.M."/>
            <person name="Robert V."/>
            <person name="Roehrig J."/>
            <person name="Ruller R."/>
            <person name="Salamov A."/>
            <person name="Salih N.S."/>
            <person name="Samson R.A."/>
            <person name="Sandor E."/>
            <person name="Sanguinetti M."/>
            <person name="Schuetze T."/>
            <person name="Sepcic K."/>
            <person name="Shelest E."/>
            <person name="Sherlock G."/>
            <person name="Sophianopoulou V."/>
            <person name="Squina F.M."/>
            <person name="Sun H."/>
            <person name="Susca A."/>
            <person name="Todd R.B."/>
            <person name="Tsang A."/>
            <person name="Unkles S.E."/>
            <person name="van de Wiele N."/>
            <person name="van Rossen-Uffink D."/>
            <person name="Oliveira J.V."/>
            <person name="Vesth T.C."/>
            <person name="Visser J."/>
            <person name="Yu J.-H."/>
            <person name="Zhou M."/>
            <person name="Andersen M.R."/>
            <person name="Archer D.B."/>
            <person name="Baker S.E."/>
            <person name="Benoit I."/>
            <person name="Brakhage A.A."/>
            <person name="Braus G.H."/>
            <person name="Fischer R."/>
            <person name="Frisvad J.C."/>
            <person name="Goldman G.H."/>
            <person name="Houbraken J."/>
            <person name="Oakley B."/>
            <person name="Pocsi I."/>
            <person name="Scazzocchio C."/>
            <person name="Seiboth B."/>
            <person name="vanKuyk P.A."/>
            <person name="Wortman J."/>
            <person name="Dyer P.S."/>
            <person name="Grigoriev I.V."/>
        </authorList>
    </citation>
    <scope>NUCLEOTIDE SEQUENCE [LARGE SCALE GENOMIC DNA]</scope>
    <source>
        <strain evidence="9">CBS 506.65</strain>
    </source>
</reference>
<dbReference type="GO" id="GO:0005783">
    <property type="term" value="C:endoplasmic reticulum"/>
    <property type="evidence" value="ECO:0007669"/>
    <property type="project" value="TreeGrafter"/>
</dbReference>
<dbReference type="EMBL" id="KV878340">
    <property type="protein sequence ID" value="OJJ47581.1"/>
    <property type="molecule type" value="Genomic_DNA"/>
</dbReference>
<dbReference type="SMART" id="SM00724">
    <property type="entry name" value="TLC"/>
    <property type="match status" value="1"/>
</dbReference>
<feature type="domain" description="TLC" evidence="7">
    <location>
        <begin position="68"/>
        <end position="320"/>
    </location>
</feature>
<keyword evidence="4 5" id="KW-0472">Membrane</keyword>
<dbReference type="InterPro" id="IPR006634">
    <property type="entry name" value="TLC-dom"/>
</dbReference>
<keyword evidence="3 6" id="KW-1133">Transmembrane helix</keyword>
<evidence type="ECO:0000313" key="8">
    <source>
        <dbReference type="EMBL" id="OJJ47581.1"/>
    </source>
</evidence>
<dbReference type="Pfam" id="PF03798">
    <property type="entry name" value="TRAM_LAG1_CLN8"/>
    <property type="match status" value="1"/>
</dbReference>
<evidence type="ECO:0000256" key="3">
    <source>
        <dbReference type="ARBA" id="ARBA00022989"/>
    </source>
</evidence>
<dbReference type="AlphaFoldDB" id="A0A1L9SKF4"/>
<dbReference type="PANTHER" id="PTHR13439">
    <property type="entry name" value="CT120 PROTEIN"/>
    <property type="match status" value="1"/>
</dbReference>
<dbReference type="PANTHER" id="PTHR13439:SF0">
    <property type="entry name" value="TOPOISOMERASE I DAMAGE AFFECTED PROTEIN 4"/>
    <property type="match status" value="1"/>
</dbReference>
<evidence type="ECO:0000256" key="1">
    <source>
        <dbReference type="ARBA" id="ARBA00004141"/>
    </source>
</evidence>
<feature type="transmembrane region" description="Helical" evidence="6">
    <location>
        <begin position="110"/>
        <end position="129"/>
    </location>
</feature>
<feature type="transmembrane region" description="Helical" evidence="6">
    <location>
        <begin position="35"/>
        <end position="54"/>
    </location>
</feature>
<dbReference type="GO" id="GO:0016020">
    <property type="term" value="C:membrane"/>
    <property type="evidence" value="ECO:0007669"/>
    <property type="project" value="UniProtKB-SubCell"/>
</dbReference>
<dbReference type="STRING" id="1073090.A0A1L9SKF4"/>
<accession>A0A1L9SKF4</accession>
<organism evidence="8 9">
    <name type="scientific">Penicilliopsis zonata CBS 506.65</name>
    <dbReference type="NCBI Taxonomy" id="1073090"/>
    <lineage>
        <taxon>Eukaryota</taxon>
        <taxon>Fungi</taxon>
        <taxon>Dikarya</taxon>
        <taxon>Ascomycota</taxon>
        <taxon>Pezizomycotina</taxon>
        <taxon>Eurotiomycetes</taxon>
        <taxon>Eurotiomycetidae</taxon>
        <taxon>Eurotiales</taxon>
        <taxon>Aspergillaceae</taxon>
        <taxon>Penicilliopsis</taxon>
    </lineage>
</organism>
<dbReference type="RefSeq" id="XP_022582091.1">
    <property type="nucleotide sequence ID" value="XM_022729140.1"/>
</dbReference>
<keyword evidence="2 5" id="KW-0812">Transmembrane</keyword>
<gene>
    <name evidence="8" type="ORF">ASPZODRAFT_63333</name>
</gene>
<dbReference type="InterPro" id="IPR050846">
    <property type="entry name" value="TLCD"/>
</dbReference>
<evidence type="ECO:0000256" key="6">
    <source>
        <dbReference type="SAM" id="Phobius"/>
    </source>
</evidence>
<evidence type="ECO:0000256" key="5">
    <source>
        <dbReference type="PROSITE-ProRule" id="PRU00205"/>
    </source>
</evidence>
<dbReference type="GeneID" id="34615604"/>